<dbReference type="SUPFAM" id="SSF52058">
    <property type="entry name" value="L domain-like"/>
    <property type="match status" value="1"/>
</dbReference>
<evidence type="ECO:0000256" key="2">
    <source>
        <dbReference type="ARBA" id="ARBA00022737"/>
    </source>
</evidence>
<name>A0A137P4A3_CONC2</name>
<dbReference type="SMART" id="SM00369">
    <property type="entry name" value="LRR_TYP"/>
    <property type="match status" value="2"/>
</dbReference>
<gene>
    <name evidence="3" type="ORF">CONCODRAFT_71171</name>
</gene>
<keyword evidence="1" id="KW-0433">Leucine-rich repeat</keyword>
<dbReference type="Proteomes" id="UP000070444">
    <property type="component" value="Unassembled WGS sequence"/>
</dbReference>
<keyword evidence="4" id="KW-1185">Reference proteome</keyword>
<dbReference type="Gene3D" id="3.80.10.10">
    <property type="entry name" value="Ribonuclease Inhibitor"/>
    <property type="match status" value="1"/>
</dbReference>
<dbReference type="PROSITE" id="PS51450">
    <property type="entry name" value="LRR"/>
    <property type="match status" value="1"/>
</dbReference>
<evidence type="ECO:0000313" key="3">
    <source>
        <dbReference type="EMBL" id="KXN69823.1"/>
    </source>
</evidence>
<dbReference type="InterPro" id="IPR001611">
    <property type="entry name" value="Leu-rich_rpt"/>
</dbReference>
<dbReference type="PANTHER" id="PTHR48051">
    <property type="match status" value="1"/>
</dbReference>
<organism evidence="3 4">
    <name type="scientific">Conidiobolus coronatus (strain ATCC 28846 / CBS 209.66 / NRRL 28638)</name>
    <name type="common">Delacroixia coronata</name>
    <dbReference type="NCBI Taxonomy" id="796925"/>
    <lineage>
        <taxon>Eukaryota</taxon>
        <taxon>Fungi</taxon>
        <taxon>Fungi incertae sedis</taxon>
        <taxon>Zoopagomycota</taxon>
        <taxon>Entomophthoromycotina</taxon>
        <taxon>Entomophthoromycetes</taxon>
        <taxon>Entomophthorales</taxon>
        <taxon>Ancylistaceae</taxon>
        <taxon>Conidiobolus</taxon>
    </lineage>
</organism>
<sequence length="311" mass="35422">MNPRRPINNYELDQEQLNLSNSFSIFHSIPTRKNVHLNPKNSAKLKNLISQRIGHAIDNGQSEVNLSGLQLFEVPPQISELQYFVTFNGQGICSDIELNLSLNNLEVFPKELLSLKNLTVLNLSGNNITFLPSTIDNLVNLRVFSVDNNKLEYLPCSLLKLKKLQIFNASSNPFPALKQSMEATSNNSVVRETTTIHFNPKLCLEEHCLRVLNQLDIRSIANEMHLPAEIEKLLKKKPKDRCSQCTNTFFNSAVDILKLKVFPIRVSSMDVVGVTAGIGGIREYPFLYQFCSFFCKEEYIKINHRDFFTQV</sequence>
<protein>
    <recommendedName>
        <fullName evidence="5">L domain-like protein</fullName>
    </recommendedName>
</protein>
<evidence type="ECO:0000313" key="4">
    <source>
        <dbReference type="Proteomes" id="UP000070444"/>
    </source>
</evidence>
<keyword evidence="2" id="KW-0677">Repeat</keyword>
<dbReference type="EMBL" id="KQ964522">
    <property type="protein sequence ID" value="KXN69823.1"/>
    <property type="molecule type" value="Genomic_DNA"/>
</dbReference>
<dbReference type="PANTHER" id="PTHR48051:SF54">
    <property type="entry name" value="LEUCINE-RICH REPEAT-CONTAINING PROTEIN"/>
    <property type="match status" value="1"/>
</dbReference>
<accession>A0A137P4A3</accession>
<dbReference type="InterPro" id="IPR032675">
    <property type="entry name" value="LRR_dom_sf"/>
</dbReference>
<dbReference type="OrthoDB" id="660555at2759"/>
<evidence type="ECO:0000256" key="1">
    <source>
        <dbReference type="ARBA" id="ARBA00022614"/>
    </source>
</evidence>
<dbReference type="STRING" id="796925.A0A137P4A3"/>
<evidence type="ECO:0008006" key="5">
    <source>
        <dbReference type="Google" id="ProtNLM"/>
    </source>
</evidence>
<dbReference type="AlphaFoldDB" id="A0A137P4A3"/>
<reference evidence="3 4" key="1">
    <citation type="journal article" date="2015" name="Genome Biol. Evol.">
        <title>Phylogenomic analyses indicate that early fungi evolved digesting cell walls of algal ancestors of land plants.</title>
        <authorList>
            <person name="Chang Y."/>
            <person name="Wang S."/>
            <person name="Sekimoto S."/>
            <person name="Aerts A.L."/>
            <person name="Choi C."/>
            <person name="Clum A."/>
            <person name="LaButti K.M."/>
            <person name="Lindquist E.A."/>
            <person name="Yee Ngan C."/>
            <person name="Ohm R.A."/>
            <person name="Salamov A.A."/>
            <person name="Grigoriev I.V."/>
            <person name="Spatafora J.W."/>
            <person name="Berbee M.L."/>
        </authorList>
    </citation>
    <scope>NUCLEOTIDE SEQUENCE [LARGE SCALE GENOMIC DNA]</scope>
    <source>
        <strain evidence="3 4">NRRL 28638</strain>
    </source>
</reference>
<dbReference type="GO" id="GO:0005737">
    <property type="term" value="C:cytoplasm"/>
    <property type="evidence" value="ECO:0007669"/>
    <property type="project" value="TreeGrafter"/>
</dbReference>
<dbReference type="Pfam" id="PF13855">
    <property type="entry name" value="LRR_8"/>
    <property type="match status" value="1"/>
</dbReference>
<dbReference type="InterPro" id="IPR003591">
    <property type="entry name" value="Leu-rich_rpt_typical-subtyp"/>
</dbReference>
<dbReference type="InterPro" id="IPR050216">
    <property type="entry name" value="LRR_domain-containing"/>
</dbReference>
<proteinExistence type="predicted"/>